<evidence type="ECO:0000313" key="3">
    <source>
        <dbReference type="Proteomes" id="UP000663828"/>
    </source>
</evidence>
<proteinExistence type="predicted"/>
<accession>A0A815X0S4</accession>
<dbReference type="EMBL" id="CAJNOR010005210">
    <property type="protein sequence ID" value="CAF1551566.1"/>
    <property type="molecule type" value="Genomic_DNA"/>
</dbReference>
<name>A0A815X0S4_ADIRI</name>
<feature type="region of interest" description="Disordered" evidence="1">
    <location>
        <begin position="1"/>
        <end position="44"/>
    </location>
</feature>
<feature type="compositionally biased region" description="Polar residues" evidence="1">
    <location>
        <begin position="27"/>
        <end position="36"/>
    </location>
</feature>
<keyword evidence="3" id="KW-1185">Reference proteome</keyword>
<comment type="caution">
    <text evidence="2">The sequence shown here is derived from an EMBL/GenBank/DDBJ whole genome shotgun (WGS) entry which is preliminary data.</text>
</comment>
<sequence length="270" mass="29705">MARSESGGKEPAGIGENCAGIKKGCTGSDSDVNGSSRRNDRPGYSTRQAKIICSNSNEFLSVELSSFEAEFNSPSNGVILIDGKTTRHAPNPNPNCLGVWVLSLGLSLGLGLILGRVCVCVWVWPKLIQTLPKPKLQTQSQYPNSLACVIFAHDLISCPYADEIIAAVDIYKFHQRMERARLYVQYIVQLLEDSGKIASPYDENHALKVVKLILHKLSYSGEKTPGEFLAETHSFFHNVQTNEQLISMIIKSHSLVTVIDTDTDSTGWLH</sequence>
<reference evidence="2" key="1">
    <citation type="submission" date="2021-02" db="EMBL/GenBank/DDBJ databases">
        <authorList>
            <person name="Nowell W R."/>
        </authorList>
    </citation>
    <scope>NUCLEOTIDE SEQUENCE</scope>
</reference>
<dbReference type="AlphaFoldDB" id="A0A815X0S4"/>
<evidence type="ECO:0000256" key="1">
    <source>
        <dbReference type="SAM" id="MobiDB-lite"/>
    </source>
</evidence>
<evidence type="ECO:0000313" key="2">
    <source>
        <dbReference type="EMBL" id="CAF1551566.1"/>
    </source>
</evidence>
<organism evidence="2 3">
    <name type="scientific">Adineta ricciae</name>
    <name type="common">Rotifer</name>
    <dbReference type="NCBI Taxonomy" id="249248"/>
    <lineage>
        <taxon>Eukaryota</taxon>
        <taxon>Metazoa</taxon>
        <taxon>Spiralia</taxon>
        <taxon>Gnathifera</taxon>
        <taxon>Rotifera</taxon>
        <taxon>Eurotatoria</taxon>
        <taxon>Bdelloidea</taxon>
        <taxon>Adinetida</taxon>
        <taxon>Adinetidae</taxon>
        <taxon>Adineta</taxon>
    </lineage>
</organism>
<gene>
    <name evidence="2" type="ORF">XAT740_LOCUS42936</name>
</gene>
<protein>
    <submittedName>
        <fullName evidence="2">Uncharacterized protein</fullName>
    </submittedName>
</protein>
<dbReference type="Proteomes" id="UP000663828">
    <property type="component" value="Unassembled WGS sequence"/>
</dbReference>